<gene>
    <name evidence="4" type="ORF">GCM10011503_15880</name>
</gene>
<dbReference type="PANTHER" id="PTHR11236">
    <property type="entry name" value="AMINOBENZOATE/ANTHRANILATE SYNTHASE"/>
    <property type="match status" value="1"/>
</dbReference>
<feature type="domain" description="Chorismate-utilising enzyme C-terminal" evidence="2">
    <location>
        <begin position="225"/>
        <end position="475"/>
    </location>
</feature>
<name>A0ABQ1JGU7_9PROT</name>
<evidence type="ECO:0000313" key="5">
    <source>
        <dbReference type="Proteomes" id="UP000628854"/>
    </source>
</evidence>
<protein>
    <recommendedName>
        <fullName evidence="6">Anthranilate synthase component I family protein</fullName>
    </recommendedName>
</protein>
<feature type="domain" description="Anthranilate synthase component I N-terminal" evidence="3">
    <location>
        <begin position="34"/>
        <end position="166"/>
    </location>
</feature>
<dbReference type="Pfam" id="PF04715">
    <property type="entry name" value="Anth_synt_I_N"/>
    <property type="match status" value="1"/>
</dbReference>
<feature type="region of interest" description="Disordered" evidence="1">
    <location>
        <begin position="298"/>
        <end position="321"/>
    </location>
</feature>
<evidence type="ECO:0000256" key="1">
    <source>
        <dbReference type="SAM" id="MobiDB-lite"/>
    </source>
</evidence>
<dbReference type="Proteomes" id="UP000628854">
    <property type="component" value="Unassembled WGS sequence"/>
</dbReference>
<comment type="caution">
    <text evidence="4">The sequence shown here is derived from an EMBL/GenBank/DDBJ whole genome shotgun (WGS) entry which is preliminary data.</text>
</comment>
<dbReference type="RefSeq" id="WP_084393057.1">
    <property type="nucleotide sequence ID" value="NZ_BMKF01000002.1"/>
</dbReference>
<evidence type="ECO:0000313" key="4">
    <source>
        <dbReference type="EMBL" id="GGB68031.1"/>
    </source>
</evidence>
<dbReference type="InterPro" id="IPR015890">
    <property type="entry name" value="Chorismate_C"/>
</dbReference>
<keyword evidence="5" id="KW-1185">Reference proteome</keyword>
<dbReference type="InterPro" id="IPR019999">
    <property type="entry name" value="Anth_synth_I-like"/>
</dbReference>
<evidence type="ECO:0000259" key="3">
    <source>
        <dbReference type="Pfam" id="PF04715"/>
    </source>
</evidence>
<evidence type="ECO:0008006" key="6">
    <source>
        <dbReference type="Google" id="ProtNLM"/>
    </source>
</evidence>
<sequence length="505" mass="54811">MIALLVADGGHPARLRTLCRKLDTEIPSEACFEILYGRSETAFWLDSSSHTDGQGRYSFMGDASGPLSETISYNVETGLVRTHSVAGTSISRDTIFDFINRRIEAIGFVDQCPAPVPFKGGYVGYLGYELKADCGGRRTHVSGQPDAQFVFADRIVAFDHQTRTAWMICVIEPGTEQVAEAWFSAVESALKNNYLVAKPKFSALNESDPNNPPRWQPRQSEADLVRAVDRVRDTAGREVLREVTLSSSWSATYDGPALGIYQKLRGSQSVPFGAFLRFSDLKVLSFSPERMAIITRDGKVRSEPARGSVPRGASPAHDEDLKSRLQNNQQSRARNLNVAELVASDLRKVCRMGTIRAETLCVVESLSANHHMVSRISGKLRGDETAVTGVRALFPAGSVVGPPKQPALDIIDEIESAPRGILSGSVGYFSLDGAADFNVCVRTIVIEGDQASTASADSIVALSSPAAEIKDLMRKEEGLRTALLSEAPLEFETVNIDAPIQASAE</sequence>
<dbReference type="SUPFAM" id="SSF56322">
    <property type="entry name" value="ADC synthase"/>
    <property type="match status" value="1"/>
</dbReference>
<proteinExistence type="predicted"/>
<organism evidence="4 5">
    <name type="scientific">Henriciella pelagia</name>
    <dbReference type="NCBI Taxonomy" id="1977912"/>
    <lineage>
        <taxon>Bacteria</taxon>
        <taxon>Pseudomonadati</taxon>
        <taxon>Pseudomonadota</taxon>
        <taxon>Alphaproteobacteria</taxon>
        <taxon>Hyphomonadales</taxon>
        <taxon>Hyphomonadaceae</taxon>
        <taxon>Henriciella</taxon>
    </lineage>
</organism>
<dbReference type="PRINTS" id="PR00095">
    <property type="entry name" value="ANTSNTHASEI"/>
</dbReference>
<dbReference type="InterPro" id="IPR006805">
    <property type="entry name" value="Anth_synth_I_N"/>
</dbReference>
<dbReference type="Pfam" id="PF00425">
    <property type="entry name" value="Chorismate_bind"/>
    <property type="match status" value="1"/>
</dbReference>
<reference evidence="5" key="1">
    <citation type="journal article" date="2019" name="Int. J. Syst. Evol. Microbiol.">
        <title>The Global Catalogue of Microorganisms (GCM) 10K type strain sequencing project: providing services to taxonomists for standard genome sequencing and annotation.</title>
        <authorList>
            <consortium name="The Broad Institute Genomics Platform"/>
            <consortium name="The Broad Institute Genome Sequencing Center for Infectious Disease"/>
            <person name="Wu L."/>
            <person name="Ma J."/>
        </authorList>
    </citation>
    <scope>NUCLEOTIDE SEQUENCE [LARGE SCALE GENOMIC DNA]</scope>
    <source>
        <strain evidence="5">CGMCC 1.15928</strain>
    </source>
</reference>
<dbReference type="EMBL" id="BMKF01000002">
    <property type="protein sequence ID" value="GGB68031.1"/>
    <property type="molecule type" value="Genomic_DNA"/>
</dbReference>
<dbReference type="InterPro" id="IPR005801">
    <property type="entry name" value="ADC_synthase"/>
</dbReference>
<dbReference type="PANTHER" id="PTHR11236:SF18">
    <property type="entry name" value="AMINODEOXYCHORISMATE SYNTHASE"/>
    <property type="match status" value="1"/>
</dbReference>
<accession>A0ABQ1JGU7</accession>
<dbReference type="Gene3D" id="3.60.120.10">
    <property type="entry name" value="Anthranilate synthase"/>
    <property type="match status" value="1"/>
</dbReference>
<evidence type="ECO:0000259" key="2">
    <source>
        <dbReference type="Pfam" id="PF00425"/>
    </source>
</evidence>